<sequence length="104" mass="11189">MLNAKEIGKRLLGRRHALGLSQEALAAVARVSHETVRRLEHGAINPNLVTFGKIAEGLQTTVPALLAEKVSEEVIELVVGLPEHEQEIVVVMLRALSNHVAAGC</sequence>
<dbReference type="Gene3D" id="1.10.260.40">
    <property type="entry name" value="lambda repressor-like DNA-binding domains"/>
    <property type="match status" value="1"/>
</dbReference>
<dbReference type="InterPro" id="IPR001387">
    <property type="entry name" value="Cro/C1-type_HTH"/>
</dbReference>
<evidence type="ECO:0000313" key="4">
    <source>
        <dbReference type="Proteomes" id="UP000238823"/>
    </source>
</evidence>
<dbReference type="Pfam" id="PF01381">
    <property type="entry name" value="HTH_3"/>
    <property type="match status" value="1"/>
</dbReference>
<dbReference type="EMBL" id="PVNL01000097">
    <property type="protein sequence ID" value="PRQ05125.1"/>
    <property type="molecule type" value="Genomic_DNA"/>
</dbReference>
<dbReference type="SMART" id="SM00530">
    <property type="entry name" value="HTH_XRE"/>
    <property type="match status" value="1"/>
</dbReference>
<evidence type="ECO:0000256" key="1">
    <source>
        <dbReference type="ARBA" id="ARBA00023125"/>
    </source>
</evidence>
<dbReference type="PANTHER" id="PTHR46797">
    <property type="entry name" value="HTH-TYPE TRANSCRIPTIONAL REGULATOR"/>
    <property type="match status" value="1"/>
</dbReference>
<evidence type="ECO:0000313" key="3">
    <source>
        <dbReference type="EMBL" id="PRQ05125.1"/>
    </source>
</evidence>
<dbReference type="GO" id="GO:0003700">
    <property type="term" value="F:DNA-binding transcription factor activity"/>
    <property type="evidence" value="ECO:0007669"/>
    <property type="project" value="TreeGrafter"/>
</dbReference>
<reference evidence="3 4" key="1">
    <citation type="submission" date="2018-03" db="EMBL/GenBank/DDBJ databases">
        <title>Draft Genome Sequences of the Obligatory Marine Myxobacteria Enhygromyxa salina SWB007.</title>
        <authorList>
            <person name="Poehlein A."/>
            <person name="Moghaddam J.A."/>
            <person name="Harms H."/>
            <person name="Alanjari M."/>
            <person name="Koenig G.M."/>
            <person name="Daniel R."/>
            <person name="Schaeberle T.F."/>
        </authorList>
    </citation>
    <scope>NUCLEOTIDE SEQUENCE [LARGE SCALE GENOMIC DNA]</scope>
    <source>
        <strain evidence="3 4">SWB007</strain>
    </source>
</reference>
<accession>A0A2S9YJ47</accession>
<dbReference type="PROSITE" id="PS50943">
    <property type="entry name" value="HTH_CROC1"/>
    <property type="match status" value="1"/>
</dbReference>
<dbReference type="Proteomes" id="UP000238823">
    <property type="component" value="Unassembled WGS sequence"/>
</dbReference>
<organism evidence="3 4">
    <name type="scientific">Enhygromyxa salina</name>
    <dbReference type="NCBI Taxonomy" id="215803"/>
    <lineage>
        <taxon>Bacteria</taxon>
        <taxon>Pseudomonadati</taxon>
        <taxon>Myxococcota</taxon>
        <taxon>Polyangia</taxon>
        <taxon>Nannocystales</taxon>
        <taxon>Nannocystaceae</taxon>
        <taxon>Enhygromyxa</taxon>
    </lineage>
</organism>
<name>A0A2S9YJ47_9BACT</name>
<proteinExistence type="predicted"/>
<gene>
    <name evidence="3" type="ORF">ENSA7_47540</name>
</gene>
<dbReference type="InterPro" id="IPR010982">
    <property type="entry name" value="Lambda_DNA-bd_dom_sf"/>
</dbReference>
<dbReference type="GO" id="GO:0003677">
    <property type="term" value="F:DNA binding"/>
    <property type="evidence" value="ECO:0007669"/>
    <property type="project" value="UniProtKB-KW"/>
</dbReference>
<dbReference type="SUPFAM" id="SSF47413">
    <property type="entry name" value="lambda repressor-like DNA-binding domains"/>
    <property type="match status" value="1"/>
</dbReference>
<comment type="caution">
    <text evidence="3">The sequence shown here is derived from an EMBL/GenBank/DDBJ whole genome shotgun (WGS) entry which is preliminary data.</text>
</comment>
<feature type="domain" description="HTH cro/C1-type" evidence="2">
    <location>
        <begin position="11"/>
        <end position="65"/>
    </location>
</feature>
<dbReference type="InterPro" id="IPR050807">
    <property type="entry name" value="TransReg_Diox_bact_type"/>
</dbReference>
<evidence type="ECO:0000259" key="2">
    <source>
        <dbReference type="PROSITE" id="PS50943"/>
    </source>
</evidence>
<dbReference type="GO" id="GO:0005829">
    <property type="term" value="C:cytosol"/>
    <property type="evidence" value="ECO:0007669"/>
    <property type="project" value="TreeGrafter"/>
</dbReference>
<dbReference type="PANTHER" id="PTHR46797:SF1">
    <property type="entry name" value="METHYLPHOSPHONATE SYNTHASE"/>
    <property type="match status" value="1"/>
</dbReference>
<dbReference type="CDD" id="cd00093">
    <property type="entry name" value="HTH_XRE"/>
    <property type="match status" value="1"/>
</dbReference>
<protein>
    <submittedName>
        <fullName evidence="3">Transcriptional repressor DicA</fullName>
    </submittedName>
</protein>
<dbReference type="AlphaFoldDB" id="A0A2S9YJ47"/>
<keyword evidence="1" id="KW-0238">DNA-binding</keyword>